<name>A0A8C6MJP5_NOTFU</name>
<reference evidence="3" key="1">
    <citation type="submission" date="2025-08" db="UniProtKB">
        <authorList>
            <consortium name="Ensembl"/>
        </authorList>
    </citation>
    <scope>IDENTIFICATION</scope>
</reference>
<dbReference type="Pfam" id="PF14529">
    <property type="entry name" value="Exo_endo_phos_2"/>
    <property type="match status" value="1"/>
</dbReference>
<feature type="domain" description="Reverse transcriptase" evidence="2">
    <location>
        <begin position="740"/>
        <end position="948"/>
    </location>
</feature>
<dbReference type="InterPro" id="IPR000477">
    <property type="entry name" value="RT_dom"/>
</dbReference>
<keyword evidence="1" id="KW-1133">Transmembrane helix</keyword>
<protein>
    <recommendedName>
        <fullName evidence="2">Reverse transcriptase domain-containing protein</fullName>
    </recommendedName>
</protein>
<reference evidence="3" key="2">
    <citation type="submission" date="2025-09" db="UniProtKB">
        <authorList>
            <consortium name="Ensembl"/>
        </authorList>
    </citation>
    <scope>IDENTIFICATION</scope>
</reference>
<dbReference type="Proteomes" id="UP000694548">
    <property type="component" value="Unassembled WGS sequence"/>
</dbReference>
<keyword evidence="1" id="KW-0472">Membrane</keyword>
<evidence type="ECO:0000313" key="4">
    <source>
        <dbReference type="Proteomes" id="UP000694548"/>
    </source>
</evidence>
<dbReference type="PANTHER" id="PTHR46670">
    <property type="entry name" value="ENDO/EXONUCLEASE/PHOSPHATASE DOMAIN-CONTAINING PROTEIN"/>
    <property type="match status" value="1"/>
</dbReference>
<evidence type="ECO:0000259" key="2">
    <source>
        <dbReference type="PROSITE" id="PS50878"/>
    </source>
</evidence>
<dbReference type="Ensembl" id="ENSNFUT00015035553.1">
    <property type="protein sequence ID" value="ENSNFUP00015034021.1"/>
    <property type="gene ID" value="ENSNFUG00015016619.1"/>
</dbReference>
<dbReference type="SUPFAM" id="SSF56672">
    <property type="entry name" value="DNA/RNA polymerases"/>
    <property type="match status" value="1"/>
</dbReference>
<dbReference type="InterPro" id="IPR043502">
    <property type="entry name" value="DNA/RNA_pol_sf"/>
</dbReference>
<evidence type="ECO:0000256" key="1">
    <source>
        <dbReference type="SAM" id="Phobius"/>
    </source>
</evidence>
<dbReference type="GO" id="GO:0003824">
    <property type="term" value="F:catalytic activity"/>
    <property type="evidence" value="ECO:0007669"/>
    <property type="project" value="InterPro"/>
</dbReference>
<feature type="transmembrane region" description="Helical" evidence="1">
    <location>
        <begin position="109"/>
        <end position="129"/>
    </location>
</feature>
<dbReference type="PANTHER" id="PTHR46670:SF3">
    <property type="entry name" value="ENDONUCLEASE_EXONUCLEASE_PHOSPHATASE DOMAIN-CONTAINING PROTEIN"/>
    <property type="match status" value="1"/>
</dbReference>
<sequence>MDVSCGTLPKSKRFPPNLLVCPYFKHPKHSAFSFRNCILSCFVLFFKLKAFVQSVISKLTEQTLELATDTCCNGFLFFRSIPQRIDVCCKVTTFPFVCRSKMAPMSGCVSARLLICFGYLLFFIVFSLSGAESLLTYDRDLLLSIRSAMINLQNSNTGPAFPPPLEPGVNPDLGPLLPVGLPLPRRPWKRKRGKRAGFFVQLRKILRGEALPDRCSTAVLWRIPQKLNGVGLISLLNGAPDAGRYLKAWETKNLRGRSLESLRSLARQPPAIIEPAAHTSPDSSAKMMLINARSIANKSHILNDLFRTKKLNFLWISESWQRENDVTHLRELCPQDCSFFSAPRTTGRGGGTAVIFKKHFSCQIISSNSYSSFEMIMIKIGRVQPVYGILVYRPPGSTSSFLSDFQDLLSSTIKLDRIIIVGDFNIHAEDLSNSSTREFLNMMNSFNFSQHVSGPTHRAGHTLDLVFSYGLLVDKLQINDVVFSDHKSVSFHINLNSESLLPVSAKQRRIINSSTILNFSSLFDFVPPSSDDVELLTNSFNDHCLKILDQVAPYKTSRSSSASSSPWLNNQILELRRSYRKAERRWKRTGLVVHREYFKELLESYNEAVENARSSFFSNLICQNKNNPKVLFDTISSIVSSPPQQAQLSSADDCNRFLHFFENKVLNLRSSIPPALVPSGGEVPQCSESFTSFSPIALNDLTTIISQMKLSSCSSDILPPSVLVVSLASISPSLLTIINSSLSQGCVPSYFKNAVVTPLLKKPNLGASSTSNFRPISKLPFISKVLEKVVETQLRSWFSKSKISDPFQSGFLEQHSTETALVRVHNDLLMAADAGKCSVMVLLDLSAAFDTVDHNVLLNRLKALAGISGSALDWLSSYLTNRIFTVKSETFSSDTASLTCGVPQGSVLGLLLFALYILPLTGIIQSFPDISYHIYADDIQLYMSFMPH</sequence>
<dbReference type="CDD" id="cd01650">
    <property type="entry name" value="RT_nLTR_like"/>
    <property type="match status" value="1"/>
</dbReference>
<dbReference type="Pfam" id="PF00078">
    <property type="entry name" value="RVT_1"/>
    <property type="match status" value="1"/>
</dbReference>
<proteinExistence type="predicted"/>
<dbReference type="GeneTree" id="ENSGT01150000286909"/>
<organism evidence="3 4">
    <name type="scientific">Nothobranchius furzeri</name>
    <name type="common">Turquoise killifish</name>
    <dbReference type="NCBI Taxonomy" id="105023"/>
    <lineage>
        <taxon>Eukaryota</taxon>
        <taxon>Metazoa</taxon>
        <taxon>Chordata</taxon>
        <taxon>Craniata</taxon>
        <taxon>Vertebrata</taxon>
        <taxon>Euteleostomi</taxon>
        <taxon>Actinopterygii</taxon>
        <taxon>Neopterygii</taxon>
        <taxon>Teleostei</taxon>
        <taxon>Neoteleostei</taxon>
        <taxon>Acanthomorphata</taxon>
        <taxon>Ovalentaria</taxon>
        <taxon>Atherinomorphae</taxon>
        <taxon>Cyprinodontiformes</taxon>
        <taxon>Nothobranchiidae</taxon>
        <taxon>Nothobranchius</taxon>
    </lineage>
</organism>
<dbReference type="InterPro" id="IPR005135">
    <property type="entry name" value="Endo/exonuclease/phosphatase"/>
</dbReference>
<keyword evidence="4" id="KW-1185">Reference proteome</keyword>
<dbReference type="AlphaFoldDB" id="A0A8C6MJP5"/>
<dbReference type="InterPro" id="IPR036691">
    <property type="entry name" value="Endo/exonu/phosph_ase_sf"/>
</dbReference>
<evidence type="ECO:0000313" key="3">
    <source>
        <dbReference type="Ensembl" id="ENSNFUP00015034021.1"/>
    </source>
</evidence>
<dbReference type="PROSITE" id="PS50878">
    <property type="entry name" value="RT_POL"/>
    <property type="match status" value="1"/>
</dbReference>
<keyword evidence="1" id="KW-0812">Transmembrane</keyword>
<dbReference type="Gene3D" id="3.60.10.10">
    <property type="entry name" value="Endonuclease/exonuclease/phosphatase"/>
    <property type="match status" value="1"/>
</dbReference>
<dbReference type="SUPFAM" id="SSF56219">
    <property type="entry name" value="DNase I-like"/>
    <property type="match status" value="1"/>
</dbReference>
<accession>A0A8C6MJP5</accession>